<dbReference type="GO" id="GO:0006281">
    <property type="term" value="P:DNA repair"/>
    <property type="evidence" value="ECO:0007669"/>
    <property type="project" value="UniProtKB-UniRule"/>
</dbReference>
<evidence type="ECO:0000256" key="3">
    <source>
        <dbReference type="ARBA" id="ARBA00022737"/>
    </source>
</evidence>
<dbReference type="InterPro" id="IPR016024">
    <property type="entry name" value="ARM-type_fold"/>
</dbReference>
<evidence type="ECO:0000256" key="1">
    <source>
        <dbReference type="ARBA" id="ARBA00004123"/>
    </source>
</evidence>
<evidence type="ECO:0000256" key="2">
    <source>
        <dbReference type="ARBA" id="ARBA00009340"/>
    </source>
</evidence>
<feature type="domain" description="MMS19 C-terminal" evidence="6">
    <location>
        <begin position="541"/>
        <end position="997"/>
    </location>
</feature>
<feature type="domain" description="MMS19 N-terminal" evidence="7">
    <location>
        <begin position="39"/>
        <end position="298"/>
    </location>
</feature>
<dbReference type="Gene3D" id="1.25.10.10">
    <property type="entry name" value="Leucine-rich Repeat Variant"/>
    <property type="match status" value="2"/>
</dbReference>
<dbReference type="InterPro" id="IPR024687">
    <property type="entry name" value="MMS19_C"/>
</dbReference>
<evidence type="ECO:0000313" key="9">
    <source>
        <dbReference type="Proteomes" id="UP000812966"/>
    </source>
</evidence>
<gene>
    <name evidence="8" type="ORF">FFLO_04421</name>
</gene>
<dbReference type="GO" id="GO:0016226">
    <property type="term" value="P:iron-sulfur cluster assembly"/>
    <property type="evidence" value="ECO:0007669"/>
    <property type="project" value="UniProtKB-UniRule"/>
</dbReference>
<dbReference type="SUPFAM" id="SSF48371">
    <property type="entry name" value="ARM repeat"/>
    <property type="match status" value="1"/>
</dbReference>
<comment type="function">
    <text evidence="5">Key component of the cytosolic iron-sulfur protein assembly (CIA) complex, a multiprotein complex that mediates the incorporation of iron-sulfur cluster into apoproteins specifically involved in DNA metabolism and genomic integrity. In the CIA complex, MMS19 acts as an adapter between early-acting CIA components and a subset of cellular target iron-sulfur proteins.</text>
</comment>
<evidence type="ECO:0000256" key="5">
    <source>
        <dbReference type="RuleBase" id="RU367072"/>
    </source>
</evidence>
<dbReference type="InterPro" id="IPR039920">
    <property type="entry name" value="MMS19"/>
</dbReference>
<organism evidence="8 9">
    <name type="scientific">Filobasidium floriforme</name>
    <dbReference type="NCBI Taxonomy" id="5210"/>
    <lineage>
        <taxon>Eukaryota</taxon>
        <taxon>Fungi</taxon>
        <taxon>Dikarya</taxon>
        <taxon>Basidiomycota</taxon>
        <taxon>Agaricomycotina</taxon>
        <taxon>Tremellomycetes</taxon>
        <taxon>Filobasidiales</taxon>
        <taxon>Filobasidiaceae</taxon>
        <taxon>Filobasidium</taxon>
    </lineage>
</organism>
<evidence type="ECO:0000259" key="6">
    <source>
        <dbReference type="Pfam" id="PF12460"/>
    </source>
</evidence>
<evidence type="ECO:0000313" key="8">
    <source>
        <dbReference type="EMBL" id="KAG7531360.1"/>
    </source>
</evidence>
<accession>A0A8K0JIY0</accession>
<dbReference type="GO" id="GO:0097361">
    <property type="term" value="C:cytosolic [4Fe-4S] assembly targeting complex"/>
    <property type="evidence" value="ECO:0007669"/>
    <property type="project" value="UniProtKB-UniRule"/>
</dbReference>
<comment type="caution">
    <text evidence="8">The sequence shown here is derived from an EMBL/GenBank/DDBJ whole genome shotgun (WGS) entry which is preliminary data.</text>
</comment>
<dbReference type="GO" id="GO:0005634">
    <property type="term" value="C:nucleus"/>
    <property type="evidence" value="ECO:0007669"/>
    <property type="project" value="UniProtKB-SubCell"/>
</dbReference>
<dbReference type="Pfam" id="PF12460">
    <property type="entry name" value="MMS19_C"/>
    <property type="match status" value="1"/>
</dbReference>
<reference evidence="8" key="1">
    <citation type="submission" date="2020-04" db="EMBL/GenBank/DDBJ databases">
        <title>Analysis of mating type loci in Filobasidium floriforme.</title>
        <authorList>
            <person name="Nowrousian M."/>
        </authorList>
    </citation>
    <scope>NUCLEOTIDE SEQUENCE</scope>
    <source>
        <strain evidence="8">CBS 6242</strain>
    </source>
</reference>
<sequence>MDVERVVRTHISSNDSVDEVPQDLLEAVRNGQVGLLEIVRALGDYLTSTEDEVRVKGITLLSNVLDKAPAARINRQGTQVLTSFYCDKLEDHECVPSTLKGLVVLTKLPTFGAGEASQVFRSLAGNFKSKSHVQSTRHIVFLLVDALLAKHLSAMKTLGDEFVSGYIKLAEGEKDPRNLILAFGIGRVILIEFDPYKHLDDMFDIIFCYFPITFRPPPNDPYNITPKDLQEALRGAMSATPRFAPMAMPLFLEKLPASLGESKKDVLRGLTACLPVFGGRAVQGYASDLWDALRTEIFYSPDAEIEKEALLTLKTLIATLYPDTPETKAADLALEIIKECQAELKEPEKSKAKPATKVLMTCVHASSLIGSYALSQVLPQLFRMYHEDSEIPKRGPILSAIADLVKSVREVYTAEGTTRSHETERTIEKYRDELLSLMSSGIDSRAQDCRLPGLQGAEHLVNIPGFLGAEEVTYLVSKIDGVLTTREPEALQNEALKTLSAISALTTRPIEEHTLPLLFDQLPGEAPALSDEKSRYYIRQVLESLATLCVQPGLFEALHLRLVRQFAGLCEGSTSTDNENMDVEEDAIRKECQVAFAYSLLHAIRTTLQRKIALKHHDIAKHYEHLVPRLYSIFIEGARTDRSIANDPRLMAEGAAVVMIMTQTLASNQQASHATTLFEALRNSDLIRLAGKHGIAEAHAGIGPLKEDASVNEQNLVILITADAAGLRPESLLCDLNAVLQSLLQWAIHKATSQVQVISVCHLMASLINKRAQDLEPFLSSARRDLWSLCEATQPLVFRRALTMWIWIGRALLVRNHASGLPMIIQVFDLFARDNEVASLAGASLSILSDSHGDRILSKENFAIVKTLYKQRLFSSLLPLMIEGSKTRQGSAQTPYLLALGSTIAIIPQGLIISHLAELLPLIMRGLALPNAEIRYNMLRMLSSILEVEGTAETGTLLRSQAKSLADVLVVTATDLREESSSPRTRIAALACLSILPDTIRYDVLHTVKTKVLKELARAIDDPKRAVRREAVVCRSKWFTFGGAGT</sequence>
<dbReference type="OrthoDB" id="342900at2759"/>
<dbReference type="EMBL" id="JABELV010000093">
    <property type="protein sequence ID" value="KAG7531360.1"/>
    <property type="molecule type" value="Genomic_DNA"/>
</dbReference>
<protein>
    <recommendedName>
        <fullName evidence="5">MMS19 nucleotide excision repair protein</fullName>
    </recommendedName>
</protein>
<dbReference type="AlphaFoldDB" id="A0A8K0JIY0"/>
<dbReference type="InterPro" id="IPR029240">
    <property type="entry name" value="MMS19_N"/>
</dbReference>
<dbReference type="PANTHER" id="PTHR12891:SF0">
    <property type="entry name" value="MMS19 NUCLEOTIDE EXCISION REPAIR PROTEIN HOMOLOG"/>
    <property type="match status" value="1"/>
</dbReference>
<keyword evidence="4 5" id="KW-0539">Nucleus</keyword>
<dbReference type="GO" id="GO:0051604">
    <property type="term" value="P:protein maturation"/>
    <property type="evidence" value="ECO:0007669"/>
    <property type="project" value="UniProtKB-UniRule"/>
</dbReference>
<keyword evidence="3" id="KW-0677">Repeat</keyword>
<dbReference type="PANTHER" id="PTHR12891">
    <property type="entry name" value="DNA REPAIR/TRANSCRIPTION PROTEIN MET18/MMS19"/>
    <property type="match status" value="1"/>
</dbReference>
<proteinExistence type="inferred from homology"/>
<keyword evidence="9" id="KW-1185">Reference proteome</keyword>
<comment type="subcellular location">
    <subcellularLocation>
        <location evidence="1 5">Nucleus</location>
    </subcellularLocation>
</comment>
<evidence type="ECO:0000259" key="7">
    <source>
        <dbReference type="Pfam" id="PF14500"/>
    </source>
</evidence>
<dbReference type="Pfam" id="PF14500">
    <property type="entry name" value="MMS19_N"/>
    <property type="match status" value="1"/>
</dbReference>
<name>A0A8K0JIY0_9TREE</name>
<keyword evidence="5" id="KW-0234">DNA repair</keyword>
<evidence type="ECO:0000256" key="4">
    <source>
        <dbReference type="ARBA" id="ARBA00023242"/>
    </source>
</evidence>
<dbReference type="InterPro" id="IPR011989">
    <property type="entry name" value="ARM-like"/>
</dbReference>
<dbReference type="Proteomes" id="UP000812966">
    <property type="component" value="Unassembled WGS sequence"/>
</dbReference>
<comment type="similarity">
    <text evidence="2 5">Belongs to the MET18/MMS19 family.</text>
</comment>
<keyword evidence="5" id="KW-0227">DNA damage</keyword>